<dbReference type="Pfam" id="PF07690">
    <property type="entry name" value="MFS_1"/>
    <property type="match status" value="1"/>
</dbReference>
<dbReference type="InterPro" id="IPR053160">
    <property type="entry name" value="MFS_DHA3_Transporter"/>
</dbReference>
<dbReference type="RefSeq" id="WP_236891238.1">
    <property type="nucleotide sequence ID" value="NZ_AP024488.1"/>
</dbReference>
<reference evidence="6 7" key="1">
    <citation type="submission" date="2021-02" db="EMBL/GenBank/DDBJ databases">
        <title>Complete genome of Desulfoluna sp. strain ASN36.</title>
        <authorList>
            <person name="Takahashi A."/>
            <person name="Kojima H."/>
            <person name="Fukui M."/>
        </authorList>
    </citation>
    <scope>NUCLEOTIDE SEQUENCE [LARGE SCALE GENOMIC DNA]</scope>
    <source>
        <strain evidence="6 7">ASN36</strain>
    </source>
</reference>
<evidence type="ECO:0000313" key="7">
    <source>
        <dbReference type="Proteomes" id="UP001320148"/>
    </source>
</evidence>
<feature type="transmembrane region" description="Helical" evidence="5">
    <location>
        <begin position="252"/>
        <end position="275"/>
    </location>
</feature>
<evidence type="ECO:0000256" key="3">
    <source>
        <dbReference type="ARBA" id="ARBA00022989"/>
    </source>
</evidence>
<keyword evidence="3 5" id="KW-1133">Transmembrane helix</keyword>
<dbReference type="PROSITE" id="PS00216">
    <property type="entry name" value="SUGAR_TRANSPORT_1"/>
    <property type="match status" value="1"/>
</dbReference>
<keyword evidence="7" id="KW-1185">Reference proteome</keyword>
<dbReference type="EMBL" id="AP024488">
    <property type="protein sequence ID" value="BCS94940.1"/>
    <property type="molecule type" value="Genomic_DNA"/>
</dbReference>
<evidence type="ECO:0000313" key="6">
    <source>
        <dbReference type="EMBL" id="BCS94940.1"/>
    </source>
</evidence>
<comment type="subcellular location">
    <subcellularLocation>
        <location evidence="1">Membrane</location>
        <topology evidence="1">Multi-pass membrane protein</topology>
    </subcellularLocation>
</comment>
<feature type="transmembrane region" description="Helical" evidence="5">
    <location>
        <begin position="74"/>
        <end position="92"/>
    </location>
</feature>
<sequence length="417" mass="45660">MTARPESLSANITRYPWYLFFRDCHFWGPAFFLYFTSVLTLSEALQLEAVYYVGVAVMEVPSGYVSDRFGRRRTLLLSSGCLALAYLLFLTGSSFYQFAVAQLFLAAGFAAASGTDTALHFESLKALNREAEYVTREGKALRYALLAGGISAIVGGLIAMGQLRWVYGASFVSAVISWCMVFSMTEPGGKAGGTAVPMGRQVRGLLGKAWGRRLRFFTLYTLGMTVLLHIPYEFYQPYLERTSSFMAAGSSFTPPIAGAHLALTMLIGAWFTRYAGRIHHRCVVRRTLLACTLLQVVLIGAMALVVHPVVALMLMGRTASRAISTPLVNAELSPLLERHERSTYLSLQSLLGRLCYGAVLLVLPLGAGLFEDALHGTLVCALGLGLCLLALLVITPFPRDENHTCCRDHSHVMIGRQ</sequence>
<evidence type="ECO:0000256" key="2">
    <source>
        <dbReference type="ARBA" id="ARBA00022692"/>
    </source>
</evidence>
<feature type="transmembrane region" description="Helical" evidence="5">
    <location>
        <begin position="377"/>
        <end position="397"/>
    </location>
</feature>
<name>A0ABM7PCX2_9BACT</name>
<dbReference type="InterPro" id="IPR005829">
    <property type="entry name" value="Sugar_transporter_CS"/>
</dbReference>
<feature type="transmembrane region" description="Helical" evidence="5">
    <location>
        <begin position="214"/>
        <end position="232"/>
    </location>
</feature>
<dbReference type="Proteomes" id="UP001320148">
    <property type="component" value="Chromosome"/>
</dbReference>
<gene>
    <name evidence="6" type="ORF">DSLASN_05720</name>
</gene>
<organism evidence="6 7">
    <name type="scientific">Desulfoluna limicola</name>
    <dbReference type="NCBI Taxonomy" id="2810562"/>
    <lineage>
        <taxon>Bacteria</taxon>
        <taxon>Pseudomonadati</taxon>
        <taxon>Thermodesulfobacteriota</taxon>
        <taxon>Desulfobacteria</taxon>
        <taxon>Desulfobacterales</taxon>
        <taxon>Desulfolunaceae</taxon>
        <taxon>Desulfoluna</taxon>
    </lineage>
</organism>
<proteinExistence type="predicted"/>
<dbReference type="Gene3D" id="1.20.1250.20">
    <property type="entry name" value="MFS general substrate transporter like domains"/>
    <property type="match status" value="1"/>
</dbReference>
<dbReference type="InterPro" id="IPR011701">
    <property type="entry name" value="MFS"/>
</dbReference>
<feature type="transmembrane region" description="Helical" evidence="5">
    <location>
        <begin position="165"/>
        <end position="184"/>
    </location>
</feature>
<dbReference type="PANTHER" id="PTHR23530:SF1">
    <property type="entry name" value="PERMEASE, MAJOR FACILITATOR SUPERFAMILY-RELATED"/>
    <property type="match status" value="1"/>
</dbReference>
<feature type="transmembrane region" description="Helical" evidence="5">
    <location>
        <begin position="287"/>
        <end position="310"/>
    </location>
</feature>
<dbReference type="SUPFAM" id="SSF103473">
    <property type="entry name" value="MFS general substrate transporter"/>
    <property type="match status" value="1"/>
</dbReference>
<evidence type="ECO:0000256" key="5">
    <source>
        <dbReference type="SAM" id="Phobius"/>
    </source>
</evidence>
<keyword evidence="4 5" id="KW-0472">Membrane</keyword>
<feature type="transmembrane region" description="Helical" evidence="5">
    <location>
        <begin position="98"/>
        <end position="119"/>
    </location>
</feature>
<evidence type="ECO:0000256" key="1">
    <source>
        <dbReference type="ARBA" id="ARBA00004141"/>
    </source>
</evidence>
<evidence type="ECO:0000256" key="4">
    <source>
        <dbReference type="ARBA" id="ARBA00023136"/>
    </source>
</evidence>
<feature type="transmembrane region" description="Helical" evidence="5">
    <location>
        <begin position="31"/>
        <end position="53"/>
    </location>
</feature>
<feature type="transmembrane region" description="Helical" evidence="5">
    <location>
        <begin position="140"/>
        <end position="159"/>
    </location>
</feature>
<accession>A0ABM7PCX2</accession>
<dbReference type="PANTHER" id="PTHR23530">
    <property type="entry name" value="TRANSPORT PROTEIN-RELATED"/>
    <property type="match status" value="1"/>
</dbReference>
<keyword evidence="2 5" id="KW-0812">Transmembrane</keyword>
<protein>
    <submittedName>
        <fullName evidence="6">MFS transporter</fullName>
    </submittedName>
</protein>
<dbReference type="InterPro" id="IPR036259">
    <property type="entry name" value="MFS_trans_sf"/>
</dbReference>